<dbReference type="EMBL" id="UINC01092869">
    <property type="protein sequence ID" value="SVC46822.1"/>
    <property type="molecule type" value="Genomic_DNA"/>
</dbReference>
<accession>A0A382MHC0</accession>
<proteinExistence type="predicted"/>
<protein>
    <submittedName>
        <fullName evidence="1">Uncharacterized protein</fullName>
    </submittedName>
</protein>
<sequence>MMQGKLSQDRTNSGPGFFVADLRHDNVPADPVDGWTRFPQSTIGGCMDLESRVSGLENEVVIL</sequence>
<organism evidence="1">
    <name type="scientific">marine metagenome</name>
    <dbReference type="NCBI Taxonomy" id="408172"/>
    <lineage>
        <taxon>unclassified sequences</taxon>
        <taxon>metagenomes</taxon>
        <taxon>ecological metagenomes</taxon>
    </lineage>
</organism>
<name>A0A382MHC0_9ZZZZ</name>
<reference evidence="1" key="1">
    <citation type="submission" date="2018-05" db="EMBL/GenBank/DDBJ databases">
        <authorList>
            <person name="Lanie J.A."/>
            <person name="Ng W.-L."/>
            <person name="Kazmierczak K.M."/>
            <person name="Andrzejewski T.M."/>
            <person name="Davidsen T.M."/>
            <person name="Wayne K.J."/>
            <person name="Tettelin H."/>
            <person name="Glass J.I."/>
            <person name="Rusch D."/>
            <person name="Podicherti R."/>
            <person name="Tsui H.-C.T."/>
            <person name="Winkler M.E."/>
        </authorList>
    </citation>
    <scope>NUCLEOTIDE SEQUENCE</scope>
</reference>
<dbReference type="AlphaFoldDB" id="A0A382MHC0"/>
<evidence type="ECO:0000313" key="1">
    <source>
        <dbReference type="EMBL" id="SVC46822.1"/>
    </source>
</evidence>
<gene>
    <name evidence="1" type="ORF">METZ01_LOCUS299676</name>
</gene>